<evidence type="ECO:0000256" key="4">
    <source>
        <dbReference type="ARBA" id="ARBA00022692"/>
    </source>
</evidence>
<keyword evidence="6 7" id="KW-0472">Membrane</keyword>
<evidence type="ECO:0000256" key="2">
    <source>
        <dbReference type="ARBA" id="ARBA00011006"/>
    </source>
</evidence>
<evidence type="ECO:0000313" key="8">
    <source>
        <dbReference type="EMBL" id="SFS31001.1"/>
    </source>
</evidence>
<dbReference type="EMBL" id="FOZV01000001">
    <property type="protein sequence ID" value="SFS31001.1"/>
    <property type="molecule type" value="Genomic_DNA"/>
</dbReference>
<keyword evidence="3" id="KW-1003">Cell membrane</keyword>
<sequence>MSGFGIIAWILIGIVAGWLAEQIMGRNHGLLTNLIVGVVGALIGGFLYNTLLGGDAGGNWIIGIIVATVGAIILLFLLGLVKRRA</sequence>
<dbReference type="STRING" id="871741.SAMN05192570_0460"/>
<evidence type="ECO:0000256" key="1">
    <source>
        <dbReference type="ARBA" id="ARBA00004651"/>
    </source>
</evidence>
<gene>
    <name evidence="8" type="ORF">SAMN05192570_0460</name>
</gene>
<evidence type="ECO:0000256" key="3">
    <source>
        <dbReference type="ARBA" id="ARBA00022475"/>
    </source>
</evidence>
<protein>
    <submittedName>
        <fullName evidence="8">Uncharacterized membrane protein YeaQ/YmgE, transglycosylase-associated protein family</fullName>
    </submittedName>
</protein>
<keyword evidence="5 7" id="KW-1133">Transmembrane helix</keyword>
<comment type="subcellular location">
    <subcellularLocation>
        <location evidence="1">Cell membrane</location>
        <topology evidence="1">Multi-pass membrane protein</topology>
    </subcellularLocation>
</comment>
<organism evidence="8 9">
    <name type="scientific">Brevundimonas viscosa</name>
    <dbReference type="NCBI Taxonomy" id="871741"/>
    <lineage>
        <taxon>Bacteria</taxon>
        <taxon>Pseudomonadati</taxon>
        <taxon>Pseudomonadota</taxon>
        <taxon>Alphaproteobacteria</taxon>
        <taxon>Caulobacterales</taxon>
        <taxon>Caulobacteraceae</taxon>
        <taxon>Brevundimonas</taxon>
    </lineage>
</organism>
<dbReference type="PANTHER" id="PTHR33884:SF3">
    <property type="entry name" value="UPF0410 PROTEIN YMGE"/>
    <property type="match status" value="1"/>
</dbReference>
<evidence type="ECO:0000256" key="7">
    <source>
        <dbReference type="SAM" id="Phobius"/>
    </source>
</evidence>
<proteinExistence type="inferred from homology"/>
<dbReference type="RefSeq" id="WP_092306330.1">
    <property type="nucleotide sequence ID" value="NZ_FOZV01000001.1"/>
</dbReference>
<keyword evidence="9" id="KW-1185">Reference proteome</keyword>
<reference evidence="9" key="1">
    <citation type="submission" date="2016-10" db="EMBL/GenBank/DDBJ databases">
        <authorList>
            <person name="Varghese N."/>
            <person name="Submissions S."/>
        </authorList>
    </citation>
    <scope>NUCLEOTIDE SEQUENCE [LARGE SCALE GENOMIC DNA]</scope>
    <source>
        <strain evidence="9">CGMCC 1.10683</strain>
    </source>
</reference>
<dbReference type="Pfam" id="PF04226">
    <property type="entry name" value="Transgly_assoc"/>
    <property type="match status" value="1"/>
</dbReference>
<evidence type="ECO:0000256" key="5">
    <source>
        <dbReference type="ARBA" id="ARBA00022989"/>
    </source>
</evidence>
<feature type="transmembrane region" description="Helical" evidence="7">
    <location>
        <begin position="60"/>
        <end position="81"/>
    </location>
</feature>
<dbReference type="PANTHER" id="PTHR33884">
    <property type="entry name" value="UPF0410 PROTEIN YMGE"/>
    <property type="match status" value="1"/>
</dbReference>
<feature type="transmembrane region" description="Helical" evidence="7">
    <location>
        <begin position="6"/>
        <end position="23"/>
    </location>
</feature>
<evidence type="ECO:0000256" key="6">
    <source>
        <dbReference type="ARBA" id="ARBA00023136"/>
    </source>
</evidence>
<feature type="transmembrane region" description="Helical" evidence="7">
    <location>
        <begin position="30"/>
        <end position="48"/>
    </location>
</feature>
<dbReference type="GO" id="GO:0005886">
    <property type="term" value="C:plasma membrane"/>
    <property type="evidence" value="ECO:0007669"/>
    <property type="project" value="UniProtKB-SubCell"/>
</dbReference>
<keyword evidence="4 7" id="KW-0812">Transmembrane</keyword>
<dbReference type="Proteomes" id="UP000198788">
    <property type="component" value="Unassembled WGS sequence"/>
</dbReference>
<evidence type="ECO:0000313" key="9">
    <source>
        <dbReference type="Proteomes" id="UP000198788"/>
    </source>
</evidence>
<name>A0A1I6NSU4_9CAUL</name>
<accession>A0A1I6NSU4</accession>
<dbReference type="AlphaFoldDB" id="A0A1I6NSU4"/>
<dbReference type="OrthoDB" id="9815411at2"/>
<comment type="similarity">
    <text evidence="2">Belongs to the UPF0410 family.</text>
</comment>
<dbReference type="InterPro" id="IPR007341">
    <property type="entry name" value="Transgly_assoc"/>
</dbReference>